<dbReference type="GO" id="GO:0004731">
    <property type="term" value="F:purine-nucleoside phosphorylase activity"/>
    <property type="evidence" value="ECO:0007669"/>
    <property type="project" value="UniProtKB-EC"/>
</dbReference>
<dbReference type="SUPFAM" id="SSF53167">
    <property type="entry name" value="Purine and uridine phosphorylases"/>
    <property type="match status" value="1"/>
</dbReference>
<dbReference type="InterPro" id="IPR000845">
    <property type="entry name" value="Nucleoside_phosphorylase_d"/>
</dbReference>
<dbReference type="Gene3D" id="3.40.50.1580">
    <property type="entry name" value="Nucleoside phosphorylase domain"/>
    <property type="match status" value="1"/>
</dbReference>
<reference evidence="8 9" key="1">
    <citation type="submission" date="2022-06" db="EMBL/GenBank/DDBJ databases">
        <title>Isolation of gut microbiota from human fecal samples.</title>
        <authorList>
            <person name="Pamer E.G."/>
            <person name="Barat B."/>
            <person name="Waligurski E."/>
            <person name="Medina S."/>
            <person name="Paddock L."/>
            <person name="Mostad J."/>
        </authorList>
    </citation>
    <scope>NUCLEOTIDE SEQUENCE [LARGE SCALE GENOMIC DNA]</scope>
    <source>
        <strain evidence="8 9">DFI.6.1</strain>
    </source>
</reference>
<evidence type="ECO:0000313" key="9">
    <source>
        <dbReference type="Proteomes" id="UP001524435"/>
    </source>
</evidence>
<evidence type="ECO:0000256" key="4">
    <source>
        <dbReference type="ARBA" id="ARBA00022676"/>
    </source>
</evidence>
<dbReference type="RefSeq" id="WP_256197499.1">
    <property type="nucleotide sequence ID" value="NZ_JANGCH010000003.1"/>
</dbReference>
<proteinExistence type="inferred from homology"/>
<keyword evidence="4 8" id="KW-0328">Glycosyltransferase</keyword>
<evidence type="ECO:0000256" key="2">
    <source>
        <dbReference type="ARBA" id="ARBA00011888"/>
    </source>
</evidence>
<comment type="caution">
    <text evidence="8">The sequence shown here is derived from an EMBL/GenBank/DDBJ whole genome shotgun (WGS) entry which is preliminary data.</text>
</comment>
<evidence type="ECO:0000256" key="3">
    <source>
        <dbReference type="ARBA" id="ARBA00021980"/>
    </source>
</evidence>
<dbReference type="NCBIfam" id="NF004489">
    <property type="entry name" value="PRK05819.1"/>
    <property type="match status" value="1"/>
</dbReference>
<comment type="similarity">
    <text evidence="1">Belongs to the PNP/UDP phosphorylase family.</text>
</comment>
<protein>
    <recommendedName>
        <fullName evidence="3">Uridine phosphorylase</fullName>
        <ecNumber evidence="2">2.4.2.3</ecNumber>
    </recommendedName>
</protein>
<dbReference type="Proteomes" id="UP001524435">
    <property type="component" value="Unassembled WGS sequence"/>
</dbReference>
<dbReference type="CDD" id="cd09006">
    <property type="entry name" value="PNP_EcPNPI-like"/>
    <property type="match status" value="1"/>
</dbReference>
<dbReference type="InterPro" id="IPR035994">
    <property type="entry name" value="Nucleoside_phosphorylase_sf"/>
</dbReference>
<dbReference type="EC" id="2.4.2.3" evidence="2"/>
<evidence type="ECO:0000256" key="6">
    <source>
        <dbReference type="ARBA" id="ARBA00048447"/>
    </source>
</evidence>
<feature type="domain" description="Nucleoside phosphorylase" evidence="7">
    <location>
        <begin position="15"/>
        <end position="237"/>
    </location>
</feature>
<accession>A0ABT1SJS4</accession>
<evidence type="ECO:0000313" key="8">
    <source>
        <dbReference type="EMBL" id="MCQ5121350.1"/>
    </source>
</evidence>
<organism evidence="8 9">
    <name type="scientific">Massilicoli timonensis</name>
    <dbReference type="NCBI Taxonomy" id="2015901"/>
    <lineage>
        <taxon>Bacteria</taxon>
        <taxon>Bacillati</taxon>
        <taxon>Bacillota</taxon>
        <taxon>Erysipelotrichia</taxon>
        <taxon>Erysipelotrichales</taxon>
        <taxon>Erysipelotrichaceae</taxon>
        <taxon>Massilicoli</taxon>
    </lineage>
</organism>
<evidence type="ECO:0000259" key="7">
    <source>
        <dbReference type="Pfam" id="PF01048"/>
    </source>
</evidence>
<keyword evidence="9" id="KW-1185">Reference proteome</keyword>
<dbReference type="InterPro" id="IPR004402">
    <property type="entry name" value="DeoD-type"/>
</dbReference>
<dbReference type="PANTHER" id="PTHR43691">
    <property type="entry name" value="URIDINE PHOSPHORYLASE"/>
    <property type="match status" value="1"/>
</dbReference>
<dbReference type="PANTHER" id="PTHR43691:SF11">
    <property type="entry name" value="FI09636P-RELATED"/>
    <property type="match status" value="1"/>
</dbReference>
<keyword evidence="5 8" id="KW-0808">Transferase</keyword>
<gene>
    <name evidence="8" type="primary">deoD</name>
    <name evidence="8" type="ORF">NE663_03645</name>
</gene>
<dbReference type="PROSITE" id="PS01232">
    <property type="entry name" value="PNP_UDP_1"/>
    <property type="match status" value="1"/>
</dbReference>
<evidence type="ECO:0000256" key="5">
    <source>
        <dbReference type="ARBA" id="ARBA00022679"/>
    </source>
</evidence>
<dbReference type="InterPro" id="IPR018016">
    <property type="entry name" value="Nucleoside_phosphorylase_CS"/>
</dbReference>
<dbReference type="EMBL" id="JANGCH010000003">
    <property type="protein sequence ID" value="MCQ5121350.1"/>
    <property type="molecule type" value="Genomic_DNA"/>
</dbReference>
<name>A0ABT1SJS4_9FIRM</name>
<dbReference type="NCBIfam" id="TIGR00107">
    <property type="entry name" value="deoD"/>
    <property type="match status" value="1"/>
</dbReference>
<evidence type="ECO:0000256" key="1">
    <source>
        <dbReference type="ARBA" id="ARBA00010456"/>
    </source>
</evidence>
<comment type="catalytic activity">
    <reaction evidence="6">
        <text>uridine + phosphate = alpha-D-ribose 1-phosphate + uracil</text>
        <dbReference type="Rhea" id="RHEA:24388"/>
        <dbReference type="ChEBI" id="CHEBI:16704"/>
        <dbReference type="ChEBI" id="CHEBI:17568"/>
        <dbReference type="ChEBI" id="CHEBI:43474"/>
        <dbReference type="ChEBI" id="CHEBI:57720"/>
        <dbReference type="EC" id="2.4.2.3"/>
    </reaction>
</comment>
<sequence length="239" mass="26216">MSTPHNQAANGEIAKVVLMPGDPLRAKYIAETFLEDPTMFNTVRNMYGYTGTYKGTRISVMGSGMGMPSIGIYSYELFSHYDVECIIRIGSAGAYTEELHLFDLVLASEAWSESTFALAQSGDDETLQKPSARVNAAIKEAAASLQKPLTEACIHSSDVFYYEANVDGHREFYAKHGCVCVEMESFALFHNAKVLGKHAACLLTISDSLVTHEETTAKQRENSFTNMMEVALEAALKLA</sequence>
<dbReference type="Pfam" id="PF01048">
    <property type="entry name" value="PNP_UDP_1"/>
    <property type="match status" value="1"/>
</dbReference>